<name>A0ACA9Q1E6_9GLOM</name>
<accession>A0ACA9Q1E6</accession>
<comment type="caution">
    <text evidence="1">The sequence shown here is derived from an EMBL/GenBank/DDBJ whole genome shotgun (WGS) entry which is preliminary data.</text>
</comment>
<feature type="non-terminal residue" evidence="1">
    <location>
        <position position="56"/>
    </location>
</feature>
<evidence type="ECO:0000313" key="2">
    <source>
        <dbReference type="Proteomes" id="UP000789920"/>
    </source>
</evidence>
<proteinExistence type="predicted"/>
<gene>
    <name evidence="1" type="ORF">RPERSI_LOCUS12004</name>
</gene>
<protein>
    <submittedName>
        <fullName evidence="1">28933_t:CDS:1</fullName>
    </submittedName>
</protein>
<keyword evidence="2" id="KW-1185">Reference proteome</keyword>
<evidence type="ECO:0000313" key="1">
    <source>
        <dbReference type="EMBL" id="CAG8729429.1"/>
    </source>
</evidence>
<dbReference type="EMBL" id="CAJVQC010025286">
    <property type="protein sequence ID" value="CAG8729429.1"/>
    <property type="molecule type" value="Genomic_DNA"/>
</dbReference>
<dbReference type="Proteomes" id="UP000789920">
    <property type="component" value="Unassembled WGS sequence"/>
</dbReference>
<organism evidence="1 2">
    <name type="scientific">Racocetra persica</name>
    <dbReference type="NCBI Taxonomy" id="160502"/>
    <lineage>
        <taxon>Eukaryota</taxon>
        <taxon>Fungi</taxon>
        <taxon>Fungi incertae sedis</taxon>
        <taxon>Mucoromycota</taxon>
        <taxon>Glomeromycotina</taxon>
        <taxon>Glomeromycetes</taxon>
        <taxon>Diversisporales</taxon>
        <taxon>Gigasporaceae</taxon>
        <taxon>Racocetra</taxon>
    </lineage>
</organism>
<reference evidence="1" key="1">
    <citation type="submission" date="2021-06" db="EMBL/GenBank/DDBJ databases">
        <authorList>
            <person name="Kallberg Y."/>
            <person name="Tangrot J."/>
            <person name="Rosling A."/>
        </authorList>
    </citation>
    <scope>NUCLEOTIDE SEQUENCE</scope>
    <source>
        <strain evidence="1">MA461A</strain>
    </source>
</reference>
<sequence>MEEIANAQFDIITMEDYHIVASSCKGTQCHKNIREDAYCYKKLQNCLIVVVCDGHG</sequence>